<dbReference type="EMBL" id="CAXHTB010000019">
    <property type="protein sequence ID" value="CAL0326219.1"/>
    <property type="molecule type" value="Genomic_DNA"/>
</dbReference>
<organism evidence="1 2">
    <name type="scientific">Lupinus luteus</name>
    <name type="common">European yellow lupine</name>
    <dbReference type="NCBI Taxonomy" id="3873"/>
    <lineage>
        <taxon>Eukaryota</taxon>
        <taxon>Viridiplantae</taxon>
        <taxon>Streptophyta</taxon>
        <taxon>Embryophyta</taxon>
        <taxon>Tracheophyta</taxon>
        <taxon>Spermatophyta</taxon>
        <taxon>Magnoliopsida</taxon>
        <taxon>eudicotyledons</taxon>
        <taxon>Gunneridae</taxon>
        <taxon>Pentapetalae</taxon>
        <taxon>rosids</taxon>
        <taxon>fabids</taxon>
        <taxon>Fabales</taxon>
        <taxon>Fabaceae</taxon>
        <taxon>Papilionoideae</taxon>
        <taxon>50 kb inversion clade</taxon>
        <taxon>genistoids sensu lato</taxon>
        <taxon>core genistoids</taxon>
        <taxon>Genisteae</taxon>
        <taxon>Lupinus</taxon>
    </lineage>
</organism>
<sequence>MAPGRVGAFKLRDNRSYVDAIREVEVVKEVQTDVEGDDLMVEYAVDPKDLEWLRACMIGKTVESVDPFMVADLLQAEGLSTGMKLKRNEGYFGKSVGVTGFFFKTGRSLTVYTKI</sequence>
<dbReference type="Proteomes" id="UP001497480">
    <property type="component" value="Unassembled WGS sequence"/>
</dbReference>
<dbReference type="AlphaFoldDB" id="A0AAV1XXB8"/>
<name>A0AAV1XXB8_LUPLU</name>
<reference evidence="1 2" key="1">
    <citation type="submission" date="2024-03" db="EMBL/GenBank/DDBJ databases">
        <authorList>
            <person name="Martinez-Hernandez J."/>
        </authorList>
    </citation>
    <scope>NUCLEOTIDE SEQUENCE [LARGE SCALE GENOMIC DNA]</scope>
</reference>
<evidence type="ECO:0000313" key="1">
    <source>
        <dbReference type="EMBL" id="CAL0326219.1"/>
    </source>
</evidence>
<proteinExistence type="predicted"/>
<protein>
    <submittedName>
        <fullName evidence="1">Uncharacterized protein</fullName>
    </submittedName>
</protein>
<gene>
    <name evidence="1" type="ORF">LLUT_LOCUS27279</name>
</gene>
<comment type="caution">
    <text evidence="1">The sequence shown here is derived from an EMBL/GenBank/DDBJ whole genome shotgun (WGS) entry which is preliminary data.</text>
</comment>
<evidence type="ECO:0000313" key="2">
    <source>
        <dbReference type="Proteomes" id="UP001497480"/>
    </source>
</evidence>
<accession>A0AAV1XXB8</accession>
<keyword evidence="2" id="KW-1185">Reference proteome</keyword>